<keyword evidence="1" id="KW-0472">Membrane</keyword>
<evidence type="ECO:0000256" key="1">
    <source>
        <dbReference type="SAM" id="Phobius"/>
    </source>
</evidence>
<name>A0A1Q9GEL2_9GAMM</name>
<keyword evidence="3" id="KW-1185">Reference proteome</keyword>
<dbReference type="OrthoDB" id="5829139at2"/>
<dbReference type="Proteomes" id="UP000186905">
    <property type="component" value="Unassembled WGS sequence"/>
</dbReference>
<proteinExistence type="predicted"/>
<keyword evidence="1" id="KW-1133">Transmembrane helix</keyword>
<dbReference type="EMBL" id="MJIL01000090">
    <property type="protein sequence ID" value="OLQ72794.1"/>
    <property type="molecule type" value="Genomic_DNA"/>
</dbReference>
<sequence>MFKLYASFSVKHPVIHAVNLLIVNVFFLFCCYQLIENEKIEYAPGLLVVMVFIVIFAKAADYRTKYLTFDK</sequence>
<dbReference type="AlphaFoldDB" id="A0A1Q9GEL2"/>
<dbReference type="RefSeq" id="WP_075766811.1">
    <property type="nucleotide sequence ID" value="NZ_MJIL01000090.1"/>
</dbReference>
<evidence type="ECO:0000313" key="2">
    <source>
        <dbReference type="EMBL" id="OLQ72794.1"/>
    </source>
</evidence>
<feature type="transmembrane region" description="Helical" evidence="1">
    <location>
        <begin position="14"/>
        <end position="35"/>
    </location>
</feature>
<keyword evidence="1" id="KW-0812">Transmembrane</keyword>
<evidence type="ECO:0000313" key="3">
    <source>
        <dbReference type="Proteomes" id="UP000186905"/>
    </source>
</evidence>
<organism evidence="2 3">
    <name type="scientific">Photobacterium proteolyticum</name>
    <dbReference type="NCBI Taxonomy" id="1903952"/>
    <lineage>
        <taxon>Bacteria</taxon>
        <taxon>Pseudomonadati</taxon>
        <taxon>Pseudomonadota</taxon>
        <taxon>Gammaproteobacteria</taxon>
        <taxon>Vibrionales</taxon>
        <taxon>Vibrionaceae</taxon>
        <taxon>Photobacterium</taxon>
    </lineage>
</organism>
<accession>A0A1Q9GEL2</accession>
<reference evidence="2 3" key="1">
    <citation type="submission" date="2016-09" db="EMBL/GenBank/DDBJ databases">
        <title>Photobacterium proteolyticum sp. nov. a protease producing bacterium isolated from ocean sediments of Laizhou Bay.</title>
        <authorList>
            <person name="Li Y."/>
        </authorList>
    </citation>
    <scope>NUCLEOTIDE SEQUENCE [LARGE SCALE GENOMIC DNA]</scope>
    <source>
        <strain evidence="2 3">13-12</strain>
    </source>
</reference>
<feature type="transmembrane region" description="Helical" evidence="1">
    <location>
        <begin position="42"/>
        <end position="60"/>
    </location>
</feature>
<comment type="caution">
    <text evidence="2">The sequence shown here is derived from an EMBL/GenBank/DDBJ whole genome shotgun (WGS) entry which is preliminary data.</text>
</comment>
<gene>
    <name evidence="2" type="ORF">BIT28_06290</name>
</gene>
<protein>
    <submittedName>
        <fullName evidence="2">Uncharacterized protein</fullName>
    </submittedName>
</protein>